<dbReference type="SMART" id="SM00280">
    <property type="entry name" value="KAZAL"/>
    <property type="match status" value="1"/>
</dbReference>
<dbReference type="Proteomes" id="UP000792457">
    <property type="component" value="Unassembled WGS sequence"/>
</dbReference>
<dbReference type="OrthoDB" id="126772at2759"/>
<dbReference type="SUPFAM" id="SSF100895">
    <property type="entry name" value="Kazal-type serine protease inhibitors"/>
    <property type="match status" value="1"/>
</dbReference>
<name>A0A8K0K2I4_LADFU</name>
<dbReference type="PROSITE" id="PS51465">
    <property type="entry name" value="KAZAL_2"/>
    <property type="match status" value="1"/>
</dbReference>
<reference evidence="2" key="1">
    <citation type="submission" date="2013-04" db="EMBL/GenBank/DDBJ databases">
        <authorList>
            <person name="Qu J."/>
            <person name="Murali S.C."/>
            <person name="Bandaranaike D."/>
            <person name="Bellair M."/>
            <person name="Blankenburg K."/>
            <person name="Chao H."/>
            <person name="Dinh H."/>
            <person name="Doddapaneni H."/>
            <person name="Downs B."/>
            <person name="Dugan-Rocha S."/>
            <person name="Elkadiri S."/>
            <person name="Gnanaolivu R.D."/>
            <person name="Hernandez B."/>
            <person name="Javaid M."/>
            <person name="Jayaseelan J.C."/>
            <person name="Lee S."/>
            <person name="Li M."/>
            <person name="Ming W."/>
            <person name="Munidasa M."/>
            <person name="Muniz J."/>
            <person name="Nguyen L."/>
            <person name="Ongeri F."/>
            <person name="Osuji N."/>
            <person name="Pu L.-L."/>
            <person name="Puazo M."/>
            <person name="Qu C."/>
            <person name="Quiroz J."/>
            <person name="Raj R."/>
            <person name="Weissenberger G."/>
            <person name="Xin Y."/>
            <person name="Zou X."/>
            <person name="Han Y."/>
            <person name="Richards S."/>
            <person name="Worley K."/>
            <person name="Muzny D."/>
            <person name="Gibbs R."/>
        </authorList>
    </citation>
    <scope>NUCLEOTIDE SEQUENCE</scope>
    <source>
        <strain evidence="2">Sampled in the wild</strain>
    </source>
</reference>
<dbReference type="AlphaFoldDB" id="A0A8K0K2I4"/>
<organism evidence="2 3">
    <name type="scientific">Ladona fulva</name>
    <name type="common">Scarce chaser dragonfly</name>
    <name type="synonym">Libellula fulva</name>
    <dbReference type="NCBI Taxonomy" id="123851"/>
    <lineage>
        <taxon>Eukaryota</taxon>
        <taxon>Metazoa</taxon>
        <taxon>Ecdysozoa</taxon>
        <taxon>Arthropoda</taxon>
        <taxon>Hexapoda</taxon>
        <taxon>Insecta</taxon>
        <taxon>Pterygota</taxon>
        <taxon>Palaeoptera</taxon>
        <taxon>Odonata</taxon>
        <taxon>Epiprocta</taxon>
        <taxon>Anisoptera</taxon>
        <taxon>Libelluloidea</taxon>
        <taxon>Libellulidae</taxon>
        <taxon>Ladona</taxon>
    </lineage>
</organism>
<keyword evidence="3" id="KW-1185">Reference proteome</keyword>
<dbReference type="Gene3D" id="3.30.60.30">
    <property type="match status" value="1"/>
</dbReference>
<feature type="domain" description="Kazal-like" evidence="1">
    <location>
        <begin position="13"/>
        <end position="66"/>
    </location>
</feature>
<evidence type="ECO:0000259" key="1">
    <source>
        <dbReference type="PROSITE" id="PS51465"/>
    </source>
</evidence>
<dbReference type="InterPro" id="IPR002350">
    <property type="entry name" value="Kazal_dom"/>
</dbReference>
<sequence>MAEVTHGRSPPCVCNCPCTRELNPVCATNGVSSKQFPNRCVWKNYNCKNPSGKHAYPEITQGPCETKGYFNQ</sequence>
<dbReference type="EMBL" id="KZ308212">
    <property type="protein sequence ID" value="KAG8224773.1"/>
    <property type="molecule type" value="Genomic_DNA"/>
</dbReference>
<proteinExistence type="predicted"/>
<accession>A0A8K0K2I4</accession>
<reference evidence="2" key="2">
    <citation type="submission" date="2017-10" db="EMBL/GenBank/DDBJ databases">
        <title>Ladona fulva Genome sequencing and assembly.</title>
        <authorList>
            <person name="Murali S."/>
            <person name="Richards S."/>
            <person name="Bandaranaike D."/>
            <person name="Bellair M."/>
            <person name="Blankenburg K."/>
            <person name="Chao H."/>
            <person name="Dinh H."/>
            <person name="Doddapaneni H."/>
            <person name="Dugan-Rocha S."/>
            <person name="Elkadiri S."/>
            <person name="Gnanaolivu R."/>
            <person name="Hernandez B."/>
            <person name="Skinner E."/>
            <person name="Javaid M."/>
            <person name="Lee S."/>
            <person name="Li M."/>
            <person name="Ming W."/>
            <person name="Munidasa M."/>
            <person name="Muniz J."/>
            <person name="Nguyen L."/>
            <person name="Hughes D."/>
            <person name="Osuji N."/>
            <person name="Pu L.-L."/>
            <person name="Puazo M."/>
            <person name="Qu C."/>
            <person name="Quiroz J."/>
            <person name="Raj R."/>
            <person name="Weissenberger G."/>
            <person name="Xin Y."/>
            <person name="Zou X."/>
            <person name="Han Y."/>
            <person name="Worley K."/>
            <person name="Muzny D."/>
            <person name="Gibbs R."/>
        </authorList>
    </citation>
    <scope>NUCLEOTIDE SEQUENCE</scope>
    <source>
        <strain evidence="2">Sampled in the wild</strain>
    </source>
</reference>
<evidence type="ECO:0000313" key="2">
    <source>
        <dbReference type="EMBL" id="KAG8224773.1"/>
    </source>
</evidence>
<dbReference type="Pfam" id="PF07648">
    <property type="entry name" value="Kazal_2"/>
    <property type="match status" value="1"/>
</dbReference>
<evidence type="ECO:0000313" key="3">
    <source>
        <dbReference type="Proteomes" id="UP000792457"/>
    </source>
</evidence>
<comment type="caution">
    <text evidence="2">The sequence shown here is derived from an EMBL/GenBank/DDBJ whole genome shotgun (WGS) entry which is preliminary data.</text>
</comment>
<gene>
    <name evidence="2" type="ORF">J437_LFUL002217</name>
</gene>
<protein>
    <recommendedName>
        <fullName evidence="1">Kazal-like domain-containing protein</fullName>
    </recommendedName>
</protein>
<dbReference type="InterPro" id="IPR036058">
    <property type="entry name" value="Kazal_dom_sf"/>
</dbReference>